<name>A0ABY4E8D5_VITST</name>
<sequence length="223" mass="24001">MGSGWDSVWALREEFIKAMTETAIMVSIASSIGIILGGALGVWLYLTGDRQLFQNRLLNESLNWIISFMRAFPFVILMIALMPVTRAIVGTSFGPFAASVALSLAAIFYFARLVEQNLNEVPRGVIEAAEAMGTPPRQIVTKVLLNEARSGLVLSVTILIIAVLGESAASGLIGGGGIGDLGIRYGHQRYMPEVMYAVLILLTFLVVVIQTAGNSLSKALNKR</sequence>
<dbReference type="InterPro" id="IPR051322">
    <property type="entry name" value="AA_ABC_Transporter_Permease"/>
</dbReference>
<keyword evidence="5 7" id="KW-1133">Transmembrane helix</keyword>
<keyword evidence="3" id="KW-1003">Cell membrane</keyword>
<comment type="similarity">
    <text evidence="7">Belongs to the binding-protein-dependent transport system permease family.</text>
</comment>
<accession>A0ABY4E8D5</accession>
<feature type="domain" description="ABC transmembrane type-1" evidence="8">
    <location>
        <begin position="19"/>
        <end position="213"/>
    </location>
</feature>
<evidence type="ECO:0000256" key="2">
    <source>
        <dbReference type="ARBA" id="ARBA00022448"/>
    </source>
</evidence>
<feature type="transmembrane region" description="Helical" evidence="7">
    <location>
        <begin position="22"/>
        <end position="46"/>
    </location>
</feature>
<reference evidence="9" key="1">
    <citation type="submission" date="2021-12" db="EMBL/GenBank/DDBJ databases">
        <authorList>
            <person name="Veyrier F.J."/>
        </authorList>
    </citation>
    <scope>NUCLEOTIDE SEQUENCE</scope>
    <source>
        <strain evidence="9">SAG 1488-6</strain>
    </source>
</reference>
<evidence type="ECO:0000313" key="10">
    <source>
        <dbReference type="Proteomes" id="UP000832034"/>
    </source>
</evidence>
<keyword evidence="4 7" id="KW-0812">Transmembrane</keyword>
<feature type="transmembrane region" description="Helical" evidence="7">
    <location>
        <begin position="93"/>
        <end position="111"/>
    </location>
</feature>
<evidence type="ECO:0000313" key="9">
    <source>
        <dbReference type="EMBL" id="UOO91670.1"/>
    </source>
</evidence>
<dbReference type="CDD" id="cd06261">
    <property type="entry name" value="TM_PBP2"/>
    <property type="match status" value="1"/>
</dbReference>
<evidence type="ECO:0000256" key="4">
    <source>
        <dbReference type="ARBA" id="ARBA00022692"/>
    </source>
</evidence>
<dbReference type="Proteomes" id="UP000832034">
    <property type="component" value="Chromosome"/>
</dbReference>
<evidence type="ECO:0000256" key="3">
    <source>
        <dbReference type="ARBA" id="ARBA00022475"/>
    </source>
</evidence>
<evidence type="ECO:0000256" key="1">
    <source>
        <dbReference type="ARBA" id="ARBA00004651"/>
    </source>
</evidence>
<evidence type="ECO:0000256" key="6">
    <source>
        <dbReference type="ARBA" id="ARBA00023136"/>
    </source>
</evidence>
<keyword evidence="10" id="KW-1185">Reference proteome</keyword>
<dbReference type="Pfam" id="PF00528">
    <property type="entry name" value="BPD_transp_1"/>
    <property type="match status" value="1"/>
</dbReference>
<dbReference type="InterPro" id="IPR035906">
    <property type="entry name" value="MetI-like_sf"/>
</dbReference>
<dbReference type="RefSeq" id="WP_019958359.1">
    <property type="nucleotide sequence ID" value="NZ_CP091512.1"/>
</dbReference>
<dbReference type="EMBL" id="CP091512">
    <property type="protein sequence ID" value="UOO91670.1"/>
    <property type="molecule type" value="Genomic_DNA"/>
</dbReference>
<feature type="transmembrane region" description="Helical" evidence="7">
    <location>
        <begin position="61"/>
        <end position="81"/>
    </location>
</feature>
<dbReference type="InterPro" id="IPR000515">
    <property type="entry name" value="MetI-like"/>
</dbReference>
<feature type="transmembrane region" description="Helical" evidence="7">
    <location>
        <begin position="152"/>
        <end position="173"/>
    </location>
</feature>
<dbReference type="PANTHER" id="PTHR30450:SF1">
    <property type="entry name" value="D-METHIONINE TRANSPORT SYSTEM PERMEASE PROTEIN METI-RELATED"/>
    <property type="match status" value="1"/>
</dbReference>
<gene>
    <name evidence="9" type="ORF">LVJ81_08440</name>
</gene>
<organism evidence="9 10">
    <name type="scientific">Vitreoscilla stercoraria</name>
    <dbReference type="NCBI Taxonomy" id="61"/>
    <lineage>
        <taxon>Bacteria</taxon>
        <taxon>Pseudomonadati</taxon>
        <taxon>Pseudomonadota</taxon>
        <taxon>Betaproteobacteria</taxon>
        <taxon>Neisseriales</taxon>
        <taxon>Neisseriaceae</taxon>
        <taxon>Vitreoscilla</taxon>
    </lineage>
</organism>
<evidence type="ECO:0000256" key="5">
    <source>
        <dbReference type="ARBA" id="ARBA00022989"/>
    </source>
</evidence>
<feature type="transmembrane region" description="Helical" evidence="7">
    <location>
        <begin position="194"/>
        <end position="213"/>
    </location>
</feature>
<comment type="subcellular location">
    <subcellularLocation>
        <location evidence="1 7">Cell membrane</location>
        <topology evidence="1 7">Multi-pass membrane protein</topology>
    </subcellularLocation>
</comment>
<evidence type="ECO:0000259" key="8">
    <source>
        <dbReference type="PROSITE" id="PS50928"/>
    </source>
</evidence>
<proteinExistence type="inferred from homology"/>
<dbReference type="SUPFAM" id="SSF161098">
    <property type="entry name" value="MetI-like"/>
    <property type="match status" value="1"/>
</dbReference>
<dbReference type="PANTHER" id="PTHR30450">
    <property type="entry name" value="ABC TRANSPORTER PERMEASE"/>
    <property type="match status" value="1"/>
</dbReference>
<reference evidence="9" key="2">
    <citation type="journal article" date="2022" name="Res Sq">
        <title>Evolution of multicellular longitudinally dividing oral cavity symbionts (Neisseriaceae).</title>
        <authorList>
            <person name="Nyongesa S."/>
            <person name="Weber P."/>
            <person name="Bernet E."/>
            <person name="Pullido F."/>
            <person name="Nieckarz M."/>
            <person name="Delaby M."/>
            <person name="Nieves C."/>
            <person name="Viehboeck T."/>
            <person name="Krause N."/>
            <person name="Rivera-Millot A."/>
            <person name="Nakamura A."/>
            <person name="Vischer N."/>
            <person name="VanNieuwenhze M."/>
            <person name="Brun Y."/>
            <person name="Cava F."/>
            <person name="Bulgheresi S."/>
            <person name="Veyrier F."/>
        </authorList>
    </citation>
    <scope>NUCLEOTIDE SEQUENCE</scope>
    <source>
        <strain evidence="9">SAG 1488-6</strain>
    </source>
</reference>
<dbReference type="Gene3D" id="1.10.3720.10">
    <property type="entry name" value="MetI-like"/>
    <property type="match status" value="1"/>
</dbReference>
<protein>
    <submittedName>
        <fullName evidence="9">ABC transporter permease</fullName>
    </submittedName>
</protein>
<evidence type="ECO:0000256" key="7">
    <source>
        <dbReference type="RuleBase" id="RU363032"/>
    </source>
</evidence>
<dbReference type="PROSITE" id="PS50928">
    <property type="entry name" value="ABC_TM1"/>
    <property type="match status" value="1"/>
</dbReference>
<keyword evidence="6 7" id="KW-0472">Membrane</keyword>
<keyword evidence="2 7" id="KW-0813">Transport</keyword>